<feature type="region of interest" description="Disordered" evidence="1">
    <location>
        <begin position="1"/>
        <end position="37"/>
    </location>
</feature>
<name>A0ABR2QKL7_9ROSI</name>
<comment type="caution">
    <text evidence="2">The sequence shown here is derived from an EMBL/GenBank/DDBJ whole genome shotgun (WGS) entry which is preliminary data.</text>
</comment>
<dbReference type="Proteomes" id="UP001396334">
    <property type="component" value="Unassembled WGS sequence"/>
</dbReference>
<evidence type="ECO:0000313" key="3">
    <source>
        <dbReference type="Proteomes" id="UP001396334"/>
    </source>
</evidence>
<protein>
    <submittedName>
        <fullName evidence="2">Uncharacterized protein</fullName>
    </submittedName>
</protein>
<sequence length="93" mass="10578">MLREHGKNCPVPKKDGHYLSGDVSMYEHTEKDADDNDRDFEIKGVEPEHGKICPVYDQKGCCSRGDVSMQENAVKLKVNLETLSTDSLRRRII</sequence>
<feature type="compositionally biased region" description="Basic and acidic residues" evidence="1">
    <location>
        <begin position="1"/>
        <end position="17"/>
    </location>
</feature>
<dbReference type="EMBL" id="JBBPBN010000036">
    <property type="protein sequence ID" value="KAK9001011.1"/>
    <property type="molecule type" value="Genomic_DNA"/>
</dbReference>
<evidence type="ECO:0000256" key="1">
    <source>
        <dbReference type="SAM" id="MobiDB-lite"/>
    </source>
</evidence>
<proteinExistence type="predicted"/>
<accession>A0ABR2QKL7</accession>
<reference evidence="2 3" key="1">
    <citation type="journal article" date="2024" name="G3 (Bethesda)">
        <title>Genome assembly of Hibiscus sabdariffa L. provides insights into metabolisms of medicinal natural products.</title>
        <authorList>
            <person name="Kim T."/>
        </authorList>
    </citation>
    <scope>NUCLEOTIDE SEQUENCE [LARGE SCALE GENOMIC DNA]</scope>
    <source>
        <strain evidence="2">TK-2024</strain>
        <tissue evidence="2">Old leaves</tissue>
    </source>
</reference>
<evidence type="ECO:0000313" key="2">
    <source>
        <dbReference type="EMBL" id="KAK9001011.1"/>
    </source>
</evidence>
<keyword evidence="3" id="KW-1185">Reference proteome</keyword>
<gene>
    <name evidence="2" type="ORF">V6N11_082805</name>
</gene>
<organism evidence="2 3">
    <name type="scientific">Hibiscus sabdariffa</name>
    <name type="common">roselle</name>
    <dbReference type="NCBI Taxonomy" id="183260"/>
    <lineage>
        <taxon>Eukaryota</taxon>
        <taxon>Viridiplantae</taxon>
        <taxon>Streptophyta</taxon>
        <taxon>Embryophyta</taxon>
        <taxon>Tracheophyta</taxon>
        <taxon>Spermatophyta</taxon>
        <taxon>Magnoliopsida</taxon>
        <taxon>eudicotyledons</taxon>
        <taxon>Gunneridae</taxon>
        <taxon>Pentapetalae</taxon>
        <taxon>rosids</taxon>
        <taxon>malvids</taxon>
        <taxon>Malvales</taxon>
        <taxon>Malvaceae</taxon>
        <taxon>Malvoideae</taxon>
        <taxon>Hibiscus</taxon>
    </lineage>
</organism>